<keyword evidence="2" id="KW-1185">Reference proteome</keyword>
<dbReference type="Proteomes" id="UP000613580">
    <property type="component" value="Unassembled WGS sequence"/>
</dbReference>
<dbReference type="OrthoDB" id="3122075at2759"/>
<sequence length="284" mass="30612">MHHDPAIEIFVCCPKLYCEAGQENMTQDDKAPYNFLVVLQGASPGAYTNEELARAHSKEQPAFCVSAENWHDVLYVWAQQCFHKHLHSRQMTDDLRWMVVRLGKPLARPPSPRPASPVSISSPDGRNPIFEVILPSNASSPASFTAVEIGSDVASFVASPRVTWRTHYPDGYSPPRAISPLPDGYDLPSLAAPASGAFDGAGNDGTHLWNGAAPAEAEHSTAFDANRVDVQNATATAGGAAELGLATDHFEVTVSQNFGTWEEAMAYLTRVGPVASSKIARVRS</sequence>
<organism evidence="1 2">
    <name type="scientific">Mycena chlorophos</name>
    <name type="common">Agaric fungus</name>
    <name type="synonym">Agaricus chlorophos</name>
    <dbReference type="NCBI Taxonomy" id="658473"/>
    <lineage>
        <taxon>Eukaryota</taxon>
        <taxon>Fungi</taxon>
        <taxon>Dikarya</taxon>
        <taxon>Basidiomycota</taxon>
        <taxon>Agaricomycotina</taxon>
        <taxon>Agaricomycetes</taxon>
        <taxon>Agaricomycetidae</taxon>
        <taxon>Agaricales</taxon>
        <taxon>Marasmiineae</taxon>
        <taxon>Mycenaceae</taxon>
        <taxon>Mycena</taxon>
    </lineage>
</organism>
<protein>
    <submittedName>
        <fullName evidence="1">Uncharacterized protein</fullName>
    </submittedName>
</protein>
<evidence type="ECO:0000313" key="1">
    <source>
        <dbReference type="EMBL" id="KAF7319504.1"/>
    </source>
</evidence>
<gene>
    <name evidence="1" type="ORF">HMN09_00289400</name>
</gene>
<accession>A0A8H6TLY3</accession>
<proteinExistence type="predicted"/>
<dbReference type="EMBL" id="JACAZE010000003">
    <property type="protein sequence ID" value="KAF7319504.1"/>
    <property type="molecule type" value="Genomic_DNA"/>
</dbReference>
<dbReference type="AlphaFoldDB" id="A0A8H6TLY3"/>
<name>A0A8H6TLY3_MYCCL</name>
<evidence type="ECO:0000313" key="2">
    <source>
        <dbReference type="Proteomes" id="UP000613580"/>
    </source>
</evidence>
<comment type="caution">
    <text evidence="1">The sequence shown here is derived from an EMBL/GenBank/DDBJ whole genome shotgun (WGS) entry which is preliminary data.</text>
</comment>
<reference evidence="1" key="1">
    <citation type="submission" date="2020-05" db="EMBL/GenBank/DDBJ databases">
        <title>Mycena genomes resolve the evolution of fungal bioluminescence.</title>
        <authorList>
            <person name="Tsai I.J."/>
        </authorList>
    </citation>
    <scope>NUCLEOTIDE SEQUENCE</scope>
    <source>
        <strain evidence="1">110903Hualien_Pintung</strain>
    </source>
</reference>